<dbReference type="EMBL" id="JADIKC010000005">
    <property type="protein sequence ID" value="MBM7121892.1"/>
    <property type="molecule type" value="Genomic_DNA"/>
</dbReference>
<evidence type="ECO:0000313" key="2">
    <source>
        <dbReference type="Proteomes" id="UP001430065"/>
    </source>
</evidence>
<reference evidence="1 2" key="1">
    <citation type="submission" date="2020-10" db="EMBL/GenBank/DDBJ databases">
        <title>Phylogeny of dyella-like bacteria.</title>
        <authorList>
            <person name="Fu J."/>
        </authorList>
    </citation>
    <scope>NUCLEOTIDE SEQUENCE [LARGE SCALE GENOMIC DNA]</scope>
    <source>
        <strain evidence="1 2">THG-B117</strain>
    </source>
</reference>
<gene>
    <name evidence="1" type="ORF">ISP20_12070</name>
</gene>
<keyword evidence="2" id="KW-1185">Reference proteome</keyword>
<evidence type="ECO:0000313" key="1">
    <source>
        <dbReference type="EMBL" id="MBM7121892.1"/>
    </source>
</evidence>
<dbReference type="Proteomes" id="UP001430065">
    <property type="component" value="Unassembled WGS sequence"/>
</dbReference>
<comment type="caution">
    <text evidence="1">The sequence shown here is derived from an EMBL/GenBank/DDBJ whole genome shotgun (WGS) entry which is preliminary data.</text>
</comment>
<proteinExistence type="predicted"/>
<sequence length="131" mass="15160">MRLCICFTRDTHALVVHERRGTPMALLAEFTSIYHPSLTVTSSISETRSWSLPMTDGTQEFHPPLHPAFDELLQLYRMLELENELLRGQLRRHPVGELQIRETERKMMELRGNTPLAMPEHLTALMAPRPD</sequence>
<dbReference type="RefSeq" id="WP_204636346.1">
    <property type="nucleotide sequence ID" value="NZ_JADIKC010000005.1"/>
</dbReference>
<accession>A0ABS2JS84</accession>
<organism evidence="1 2">
    <name type="scientific">Dyella kyungheensis</name>
    <dbReference type="NCBI Taxonomy" id="1242174"/>
    <lineage>
        <taxon>Bacteria</taxon>
        <taxon>Pseudomonadati</taxon>
        <taxon>Pseudomonadota</taxon>
        <taxon>Gammaproteobacteria</taxon>
        <taxon>Lysobacterales</taxon>
        <taxon>Rhodanobacteraceae</taxon>
        <taxon>Dyella</taxon>
    </lineage>
</organism>
<name>A0ABS2JS84_9GAMM</name>
<protein>
    <submittedName>
        <fullName evidence="1">Uncharacterized protein</fullName>
    </submittedName>
</protein>